<feature type="domain" description="DUF1214" evidence="2">
    <location>
        <begin position="345"/>
        <end position="454"/>
    </location>
</feature>
<evidence type="ECO:0000313" key="4">
    <source>
        <dbReference type="EMBL" id="NYH18530.1"/>
    </source>
</evidence>
<dbReference type="EMBL" id="JACCAU010000001">
    <property type="protein sequence ID" value="NYH18530.1"/>
    <property type="molecule type" value="Genomic_DNA"/>
</dbReference>
<accession>A0A7Z0B3F1</accession>
<dbReference type="Pfam" id="PF06742">
    <property type="entry name" value="DUF1214"/>
    <property type="match status" value="1"/>
</dbReference>
<dbReference type="SUPFAM" id="SSF160935">
    <property type="entry name" value="VPA0735-like"/>
    <property type="match status" value="1"/>
</dbReference>
<keyword evidence="1" id="KW-0732">Signal</keyword>
<dbReference type="InterPro" id="IPR010621">
    <property type="entry name" value="DUF1214"/>
</dbReference>
<protein>
    <recommendedName>
        <fullName evidence="6">DUF1254 domain-containing protein</fullName>
    </recommendedName>
</protein>
<organism evidence="4 5">
    <name type="scientific">Paraburkholderia bryophila</name>
    <dbReference type="NCBI Taxonomy" id="420952"/>
    <lineage>
        <taxon>Bacteria</taxon>
        <taxon>Pseudomonadati</taxon>
        <taxon>Pseudomonadota</taxon>
        <taxon>Betaproteobacteria</taxon>
        <taxon>Burkholderiales</taxon>
        <taxon>Burkholderiaceae</taxon>
        <taxon>Paraburkholderia</taxon>
    </lineage>
</organism>
<dbReference type="Gene3D" id="2.60.40.1610">
    <property type="entry name" value="Domain of unknown function DUF1254"/>
    <property type="match status" value="1"/>
</dbReference>
<gene>
    <name evidence="4" type="ORF">GGD41_005758</name>
</gene>
<feature type="domain" description="DUF1254" evidence="3">
    <location>
        <begin position="81"/>
        <end position="212"/>
    </location>
</feature>
<evidence type="ECO:0008006" key="6">
    <source>
        <dbReference type="Google" id="ProtNLM"/>
    </source>
</evidence>
<evidence type="ECO:0000256" key="1">
    <source>
        <dbReference type="SAM" id="SignalP"/>
    </source>
</evidence>
<comment type="caution">
    <text evidence="4">The sequence shown here is derived from an EMBL/GenBank/DDBJ whole genome shotgun (WGS) entry which is preliminary data.</text>
</comment>
<dbReference type="Pfam" id="PF06863">
    <property type="entry name" value="DUF1254"/>
    <property type="match status" value="1"/>
</dbReference>
<proteinExistence type="predicted"/>
<dbReference type="InterPro" id="IPR037049">
    <property type="entry name" value="DUF1214_C_sf"/>
</dbReference>
<feature type="signal peptide" evidence="1">
    <location>
        <begin position="1"/>
        <end position="20"/>
    </location>
</feature>
<dbReference type="AlphaFoldDB" id="A0A7Z0B3F1"/>
<dbReference type="PANTHER" id="PTHR36509:SF2">
    <property type="entry name" value="BLL3101 PROTEIN"/>
    <property type="match status" value="1"/>
</dbReference>
<dbReference type="Gene3D" id="2.60.120.600">
    <property type="entry name" value="Domain of unknown function DUF1214, C-terminal domain"/>
    <property type="match status" value="1"/>
</dbReference>
<dbReference type="InterPro" id="IPR010679">
    <property type="entry name" value="DUF1254"/>
</dbReference>
<sequence>MTLRPLLVVSVFAALAASWASPGYTQTNGAAPPTAFTASAADARGIAKDAYLYAYPMLYNYKTMYEQAVDPTAKSYVGGFGRFRNYSQPYGPENKDIVTPNNDTPYSWAWLDLRREPWVLTVPAIPDKRYYVFQWIDLFTYNFAYVGSRTTGDGAGHYLFAGPNWHGETPKGIDKVFRSETDFIVTLGRTALLGPADVKNLQAIQKGYKLTPLSAFEHSAPPPPAPKLSFPKWDEARATSIDFIAYLNFLLQFTQPTQPAEADLMQRFATIGIAPGKPFDASALQPDQRAALEAGLADGKAALANAEKQTTSSFDLFGTRQDLGGNYTTRAVAAAMGIYGNTKEEAVYVGTRLNADHQQLLGSQPYVIHFDKQDLPPAQFFWSMTMYDLPARHLVANPIHRYSIGDRTQGLKYGDDGSLDIYVQHASPGPARESNWLPAPEGAYDVIARIYGPQASVFNGNWTFPVPRKQ</sequence>
<dbReference type="Proteomes" id="UP000572540">
    <property type="component" value="Unassembled WGS sequence"/>
</dbReference>
<reference evidence="4 5" key="1">
    <citation type="submission" date="2020-07" db="EMBL/GenBank/DDBJ databases">
        <title>Exploring microbial biodiversity for novel pathways involved in the catabolism of aromatic compounds derived from lignin.</title>
        <authorList>
            <person name="Elkins J."/>
        </authorList>
    </citation>
    <scope>NUCLEOTIDE SEQUENCE [LARGE SCALE GENOMIC DNA]</scope>
    <source>
        <strain evidence="4 5">H2C3B</strain>
    </source>
</reference>
<name>A0A7Z0B3F1_9BURK</name>
<evidence type="ECO:0000313" key="5">
    <source>
        <dbReference type="Proteomes" id="UP000572540"/>
    </source>
</evidence>
<dbReference type="PANTHER" id="PTHR36509">
    <property type="entry name" value="BLL3101 PROTEIN"/>
    <property type="match status" value="1"/>
</dbReference>
<evidence type="ECO:0000259" key="3">
    <source>
        <dbReference type="Pfam" id="PF06863"/>
    </source>
</evidence>
<feature type="chain" id="PRO_5030896915" description="DUF1254 domain-containing protein" evidence="1">
    <location>
        <begin position="21"/>
        <end position="470"/>
    </location>
</feature>
<dbReference type="InterPro" id="IPR037050">
    <property type="entry name" value="DUF1254_sf"/>
</dbReference>
<dbReference type="RefSeq" id="WP_179706618.1">
    <property type="nucleotide sequence ID" value="NZ_JACCAU010000001.1"/>
</dbReference>
<evidence type="ECO:0000259" key="2">
    <source>
        <dbReference type="Pfam" id="PF06742"/>
    </source>
</evidence>